<dbReference type="STRING" id="1855912.LuPra_02947"/>
<dbReference type="InterPro" id="IPR050498">
    <property type="entry name" value="Ycf3"/>
</dbReference>
<dbReference type="OrthoDB" id="107874at2"/>
<feature type="repeat" description="TPR" evidence="3">
    <location>
        <begin position="242"/>
        <end position="275"/>
    </location>
</feature>
<keyword evidence="2 3" id="KW-0802">TPR repeat</keyword>
<reference evidence="5 6" key="1">
    <citation type="journal article" date="2016" name="Genome Announc.">
        <title>First Complete Genome Sequence of a Subdivision 6 Acidobacterium Strain.</title>
        <authorList>
            <person name="Huang S."/>
            <person name="Vieira S."/>
            <person name="Bunk B."/>
            <person name="Riedel T."/>
            <person name="Sproer C."/>
            <person name="Overmann J."/>
        </authorList>
    </citation>
    <scope>NUCLEOTIDE SEQUENCE [LARGE SCALE GENOMIC DNA]</scope>
    <source>
        <strain evidence="6">DSM 100886 HEG_-6_39</strain>
    </source>
</reference>
<gene>
    <name evidence="5" type="ORF">LuPra_02947</name>
</gene>
<dbReference type="SUPFAM" id="SSF48452">
    <property type="entry name" value="TPR-like"/>
    <property type="match status" value="2"/>
</dbReference>
<dbReference type="EMBL" id="CP015136">
    <property type="protein sequence ID" value="AMY09723.1"/>
    <property type="molecule type" value="Genomic_DNA"/>
</dbReference>
<dbReference type="PROSITE" id="PS50005">
    <property type="entry name" value="TPR"/>
    <property type="match status" value="3"/>
</dbReference>
<keyword evidence="6" id="KW-1185">Reference proteome</keyword>
<accession>A0A143PND1</accession>
<keyword evidence="4" id="KW-0732">Signal</keyword>
<dbReference type="Pfam" id="PF13432">
    <property type="entry name" value="TPR_16"/>
    <property type="match status" value="4"/>
</dbReference>
<name>A0A143PND1_LUTPR</name>
<dbReference type="Gene3D" id="1.25.40.10">
    <property type="entry name" value="Tetratricopeptide repeat domain"/>
    <property type="match status" value="3"/>
</dbReference>
<feature type="signal peptide" evidence="4">
    <location>
        <begin position="1"/>
        <end position="26"/>
    </location>
</feature>
<keyword evidence="1" id="KW-0677">Repeat</keyword>
<protein>
    <submittedName>
        <fullName evidence="5">Tetratricopeptide repeat protein</fullName>
    </submittedName>
</protein>
<evidence type="ECO:0000256" key="3">
    <source>
        <dbReference type="PROSITE-ProRule" id="PRU00339"/>
    </source>
</evidence>
<proteinExistence type="predicted"/>
<dbReference type="Proteomes" id="UP000076079">
    <property type="component" value="Chromosome"/>
</dbReference>
<evidence type="ECO:0000256" key="4">
    <source>
        <dbReference type="SAM" id="SignalP"/>
    </source>
</evidence>
<dbReference type="RefSeq" id="WP_110171451.1">
    <property type="nucleotide sequence ID" value="NZ_CP015136.1"/>
</dbReference>
<evidence type="ECO:0000313" key="6">
    <source>
        <dbReference type="Proteomes" id="UP000076079"/>
    </source>
</evidence>
<evidence type="ECO:0000313" key="5">
    <source>
        <dbReference type="EMBL" id="AMY09723.1"/>
    </source>
</evidence>
<dbReference type="Pfam" id="PF13181">
    <property type="entry name" value="TPR_8"/>
    <property type="match status" value="1"/>
</dbReference>
<feature type="chain" id="PRO_5007511773" evidence="4">
    <location>
        <begin position="27"/>
        <end position="544"/>
    </location>
</feature>
<organism evidence="5 6">
    <name type="scientific">Luteitalea pratensis</name>
    <dbReference type="NCBI Taxonomy" id="1855912"/>
    <lineage>
        <taxon>Bacteria</taxon>
        <taxon>Pseudomonadati</taxon>
        <taxon>Acidobacteriota</taxon>
        <taxon>Vicinamibacteria</taxon>
        <taxon>Vicinamibacterales</taxon>
        <taxon>Vicinamibacteraceae</taxon>
        <taxon>Luteitalea</taxon>
    </lineage>
</organism>
<dbReference type="AlphaFoldDB" id="A0A143PND1"/>
<dbReference type="PANTHER" id="PTHR44858">
    <property type="entry name" value="TETRATRICOPEPTIDE REPEAT PROTEIN 6"/>
    <property type="match status" value="1"/>
</dbReference>
<dbReference type="PANTHER" id="PTHR44858:SF1">
    <property type="entry name" value="UDP-N-ACETYLGLUCOSAMINE--PEPTIDE N-ACETYLGLUCOSAMINYLTRANSFERASE SPINDLY-RELATED"/>
    <property type="match status" value="1"/>
</dbReference>
<dbReference type="SMART" id="SM00028">
    <property type="entry name" value="TPR"/>
    <property type="match status" value="11"/>
</dbReference>
<evidence type="ECO:0000256" key="1">
    <source>
        <dbReference type="ARBA" id="ARBA00022737"/>
    </source>
</evidence>
<dbReference type="InterPro" id="IPR019734">
    <property type="entry name" value="TPR_rpt"/>
</dbReference>
<feature type="repeat" description="TPR" evidence="3">
    <location>
        <begin position="174"/>
        <end position="207"/>
    </location>
</feature>
<feature type="repeat" description="TPR" evidence="3">
    <location>
        <begin position="344"/>
        <end position="377"/>
    </location>
</feature>
<dbReference type="GO" id="GO:0046813">
    <property type="term" value="P:receptor-mediated virion attachment to host cell"/>
    <property type="evidence" value="ECO:0007669"/>
    <property type="project" value="TreeGrafter"/>
</dbReference>
<dbReference type="KEGG" id="abac:LuPra_02947"/>
<evidence type="ECO:0000256" key="2">
    <source>
        <dbReference type="ARBA" id="ARBA00022803"/>
    </source>
</evidence>
<sequence length="544" mass="57312" precursor="true">MRTFAWTSAAAAVLLASVSFVVPAHAQDQSKLKPKDIPRLMEEADKFIAANDIAKAQAYLKAVIGLDPKQSQAAFKLGKLCEAQKDWECTLTNYQLALGALTGADKAQADMGLATGHLQAGRYADAAEHAGAALALDPSRAQAHVIRAESLVKLKSPEALAACEAAVKAVPDSAVAHAALGEALVAAGRMADAEAPLKKTLELDPKQPAASAQLAQVLAAKKDHPGTIAAASQALSADPARKDLYALRGRAYLATGDEAKAVQDLHTAAAANPNDKALLLALATLQHKQGRLDAAAQQYRAVIAIDPKLGEAQLGLADVLVTNNDLANAKTPATAAAALLADNARAQYLLGRVLEYDKQYDQALAAYGNAVKLDPSIAGAHYGQGRILREQKKDVPGALAAMEKAVALDAADPGILTELGAVLYESKQVDRTIQTLEKAVSTPDYANPMGLAVLGLALKDKKEYGKAIPHLEKAAELAPKWWMPRWGAAWSYFGSFKTGCPCGPEDQARVQKMQAHYDQMVTLGGKDPALAERVKMLASGLKIK</sequence>
<reference evidence="6" key="2">
    <citation type="submission" date="2016-04" db="EMBL/GenBank/DDBJ databases">
        <title>First Complete Genome Sequence of a Subdivision 6 Acidobacterium.</title>
        <authorList>
            <person name="Huang S."/>
            <person name="Vieira S."/>
            <person name="Bunk B."/>
            <person name="Riedel T."/>
            <person name="Sproeer C."/>
            <person name="Overmann J."/>
        </authorList>
    </citation>
    <scope>NUCLEOTIDE SEQUENCE [LARGE SCALE GENOMIC DNA]</scope>
    <source>
        <strain evidence="6">DSM 100886 HEG_-6_39</strain>
    </source>
</reference>
<dbReference type="InterPro" id="IPR011990">
    <property type="entry name" value="TPR-like_helical_dom_sf"/>
</dbReference>
<dbReference type="GO" id="GO:0009279">
    <property type="term" value="C:cell outer membrane"/>
    <property type="evidence" value="ECO:0007669"/>
    <property type="project" value="TreeGrafter"/>
</dbReference>